<evidence type="ECO:0000313" key="1">
    <source>
        <dbReference type="EMBL" id="TCO76491.1"/>
    </source>
</evidence>
<sequence>MEDNKREELNLQKADAEVLDLKVLEEIKDKNIEKPNTTLANMITSLFSNDKILPILLFTLLAKEEKKEVKSYLGDQLKGVLGKAENMLDIMYALDGYAKNRSVSANTYNETEHQEAKSVIEVLEVIRPHVHGKGGKKIDQALMVNDRIHRLKENAKNKKNIINEFENLTDILEILEFNEGYEIREVLNKAKDIIEIMKR</sequence>
<accession>A0A4R2KQE8</accession>
<reference evidence="1 2" key="1">
    <citation type="submission" date="2019-03" db="EMBL/GenBank/DDBJ databases">
        <title>Genomic Encyclopedia of Type Strains, Phase IV (KMG-IV): sequencing the most valuable type-strain genomes for metagenomic binning, comparative biology and taxonomic classification.</title>
        <authorList>
            <person name="Goeker M."/>
        </authorList>
    </citation>
    <scope>NUCLEOTIDE SEQUENCE [LARGE SCALE GENOMIC DNA]</scope>
    <source>
        <strain evidence="1 2">DSM 102940</strain>
    </source>
</reference>
<dbReference type="AlphaFoldDB" id="A0A4R2KQE8"/>
<dbReference type="EMBL" id="SLWV01000008">
    <property type="protein sequence ID" value="TCO76491.1"/>
    <property type="molecule type" value="Genomic_DNA"/>
</dbReference>
<dbReference type="OrthoDB" id="1952379at2"/>
<gene>
    <name evidence="1" type="ORF">EV214_10894</name>
</gene>
<evidence type="ECO:0000313" key="2">
    <source>
        <dbReference type="Proteomes" id="UP000294919"/>
    </source>
</evidence>
<organism evidence="1 2">
    <name type="scientific">Marinisporobacter balticus</name>
    <dbReference type="NCBI Taxonomy" id="2018667"/>
    <lineage>
        <taxon>Bacteria</taxon>
        <taxon>Bacillati</taxon>
        <taxon>Bacillota</taxon>
        <taxon>Clostridia</taxon>
        <taxon>Peptostreptococcales</taxon>
        <taxon>Thermotaleaceae</taxon>
        <taxon>Marinisporobacter</taxon>
    </lineage>
</organism>
<dbReference type="RefSeq" id="WP_132244480.1">
    <property type="nucleotide sequence ID" value="NZ_SLWV01000008.1"/>
</dbReference>
<proteinExistence type="predicted"/>
<keyword evidence="2" id="KW-1185">Reference proteome</keyword>
<protein>
    <submittedName>
        <fullName evidence="1">Uncharacterized protein</fullName>
    </submittedName>
</protein>
<comment type="caution">
    <text evidence="1">The sequence shown here is derived from an EMBL/GenBank/DDBJ whole genome shotgun (WGS) entry which is preliminary data.</text>
</comment>
<dbReference type="Proteomes" id="UP000294919">
    <property type="component" value="Unassembled WGS sequence"/>
</dbReference>
<name>A0A4R2KQE8_9FIRM</name>